<reference evidence="1 2" key="1">
    <citation type="submission" date="2018-11" db="EMBL/GenBank/DDBJ databases">
        <authorList>
            <consortium name="Pathogen Informatics"/>
        </authorList>
    </citation>
    <scope>NUCLEOTIDE SEQUENCE [LARGE SCALE GENOMIC DNA]</scope>
    <source>
        <strain evidence="1 2">Zambia</strain>
    </source>
</reference>
<proteinExistence type="predicted"/>
<dbReference type="Proteomes" id="UP000277204">
    <property type="component" value="Unassembled WGS sequence"/>
</dbReference>
<dbReference type="AlphaFoldDB" id="A0A3P8A545"/>
<gene>
    <name evidence="1" type="ORF">SMRZ_LOCUS10745</name>
</gene>
<sequence>MNAYHLSHQFHQLHPVQNVYEYVAYVLSPLYVLNPNSENMYHG</sequence>
<dbReference type="EMBL" id="UZAI01005702">
    <property type="protein sequence ID" value="VDO91657.1"/>
    <property type="molecule type" value="Genomic_DNA"/>
</dbReference>
<name>A0A3P8A545_9TREM</name>
<organism evidence="1 2">
    <name type="scientific">Schistosoma margrebowiei</name>
    <dbReference type="NCBI Taxonomy" id="48269"/>
    <lineage>
        <taxon>Eukaryota</taxon>
        <taxon>Metazoa</taxon>
        <taxon>Spiralia</taxon>
        <taxon>Lophotrochozoa</taxon>
        <taxon>Platyhelminthes</taxon>
        <taxon>Trematoda</taxon>
        <taxon>Digenea</taxon>
        <taxon>Strigeidida</taxon>
        <taxon>Schistosomatoidea</taxon>
        <taxon>Schistosomatidae</taxon>
        <taxon>Schistosoma</taxon>
    </lineage>
</organism>
<protein>
    <submittedName>
        <fullName evidence="1">Uncharacterized protein</fullName>
    </submittedName>
</protein>
<evidence type="ECO:0000313" key="2">
    <source>
        <dbReference type="Proteomes" id="UP000277204"/>
    </source>
</evidence>
<accession>A0A3P8A545</accession>
<keyword evidence="2" id="KW-1185">Reference proteome</keyword>
<evidence type="ECO:0000313" key="1">
    <source>
        <dbReference type="EMBL" id="VDO91657.1"/>
    </source>
</evidence>